<dbReference type="InterPro" id="IPR001667">
    <property type="entry name" value="DDH_dom"/>
</dbReference>
<sequence length="569" mass="62339">MSGIEWRQRQRNNALERSDLHPVLARVYAQRGVQHPDEIDYVLKGLLPPETLLNAIEAGELLAQAISTQRRIVIVGDFDADGATSTALAIRGLRALGAEHLQFRVPDRFRDGYGLTPAIVDEVAKAGADLIITVDNGISSIDGVARARQHGIEVLVTDHHLPGERLPDATLIVNPNQPHCPFASKHLAGVGVMFYVLLATRIAMRRYSEAAAAVNMAQFLDLVALGTVADVVPLDRNNRILIQQGLQRIRAGYACAGINALLMVAKRDRAYLTATDLAFAIGPRINAAGRLDDMSHGILCLLSDSDREAMTLAAELDALNQERRHIEADMLDSAEKLLNEAMRKLDDTPEALALFEPDWHQGVIGILAGRIKDRFHRPTFCFAHGDDGVLKGSGRSIPGLHLRDVLANIAAREPSLLLKFGGHAMAAGVSIPADALLSFQLAFLSEVQRLQQQDLFTRVIWHDGALQAEECAVSTALALEQAGPWGQRFEEPRFVGVLTVTEIAAKKERYCRFSALLDGKVPVEAVCFDARQFDALERGVQANAIYALSINRYNGRQQLQLRIEAVELD</sequence>
<dbReference type="SUPFAM" id="SSF64182">
    <property type="entry name" value="DHH phosphoesterases"/>
    <property type="match status" value="1"/>
</dbReference>
<evidence type="ECO:0000313" key="10">
    <source>
        <dbReference type="EMBL" id="TDQ51044.1"/>
    </source>
</evidence>
<dbReference type="Pfam" id="PF17768">
    <property type="entry name" value="RecJ_OB"/>
    <property type="match status" value="1"/>
</dbReference>
<protein>
    <recommendedName>
        <fullName evidence="2">Single-stranded-DNA-specific exonuclease RecJ</fullName>
    </recommendedName>
</protein>
<evidence type="ECO:0000313" key="11">
    <source>
        <dbReference type="Proteomes" id="UP000295375"/>
    </source>
</evidence>
<dbReference type="InterPro" id="IPR051673">
    <property type="entry name" value="SSDNA_exonuclease_RecJ"/>
</dbReference>
<dbReference type="GO" id="GO:0006281">
    <property type="term" value="P:DNA repair"/>
    <property type="evidence" value="ECO:0007669"/>
    <property type="project" value="InterPro"/>
</dbReference>
<feature type="domain" description="RecJ OB" evidence="9">
    <location>
        <begin position="463"/>
        <end position="564"/>
    </location>
</feature>
<dbReference type="GO" id="GO:0003676">
    <property type="term" value="F:nucleic acid binding"/>
    <property type="evidence" value="ECO:0007669"/>
    <property type="project" value="InterPro"/>
</dbReference>
<dbReference type="InterPro" id="IPR038763">
    <property type="entry name" value="DHH_sf"/>
</dbReference>
<dbReference type="Pfam" id="PF02272">
    <property type="entry name" value="DHHA1"/>
    <property type="match status" value="1"/>
</dbReference>
<dbReference type="GO" id="GO:0008409">
    <property type="term" value="F:5'-3' exonuclease activity"/>
    <property type="evidence" value="ECO:0007669"/>
    <property type="project" value="InterPro"/>
</dbReference>
<dbReference type="PANTHER" id="PTHR30255">
    <property type="entry name" value="SINGLE-STRANDED-DNA-SPECIFIC EXONUCLEASE RECJ"/>
    <property type="match status" value="1"/>
</dbReference>
<dbReference type="Gene3D" id="3.90.1640.30">
    <property type="match status" value="1"/>
</dbReference>
<organism evidence="10 11">
    <name type="scientific">Permianibacter aggregans</name>
    <dbReference type="NCBI Taxonomy" id="1510150"/>
    <lineage>
        <taxon>Bacteria</taxon>
        <taxon>Pseudomonadati</taxon>
        <taxon>Pseudomonadota</taxon>
        <taxon>Gammaproteobacteria</taxon>
        <taxon>Pseudomonadales</taxon>
        <taxon>Pseudomonadaceae</taxon>
        <taxon>Permianibacter</taxon>
    </lineage>
</organism>
<dbReference type="EMBL" id="SNYM01000001">
    <property type="protein sequence ID" value="TDQ51044.1"/>
    <property type="molecule type" value="Genomic_DNA"/>
</dbReference>
<dbReference type="Proteomes" id="UP000295375">
    <property type="component" value="Unassembled WGS sequence"/>
</dbReference>
<keyword evidence="3" id="KW-0540">Nuclease</keyword>
<feature type="domain" description="DHHA1" evidence="8">
    <location>
        <begin position="353"/>
        <end position="439"/>
    </location>
</feature>
<proteinExistence type="inferred from homology"/>
<dbReference type="Gene3D" id="3.10.310.30">
    <property type="match status" value="1"/>
</dbReference>
<evidence type="ECO:0000256" key="6">
    <source>
        <dbReference type="SAM" id="Coils"/>
    </source>
</evidence>
<dbReference type="GO" id="GO:0006310">
    <property type="term" value="P:DNA recombination"/>
    <property type="evidence" value="ECO:0007669"/>
    <property type="project" value="InterPro"/>
</dbReference>
<dbReference type="AlphaFoldDB" id="A0A4R6V4H4"/>
<evidence type="ECO:0000256" key="1">
    <source>
        <dbReference type="ARBA" id="ARBA00005915"/>
    </source>
</evidence>
<keyword evidence="11" id="KW-1185">Reference proteome</keyword>
<evidence type="ECO:0000259" key="9">
    <source>
        <dbReference type="Pfam" id="PF17768"/>
    </source>
</evidence>
<dbReference type="NCBIfam" id="TIGR00644">
    <property type="entry name" value="recJ"/>
    <property type="match status" value="1"/>
</dbReference>
<keyword evidence="5 10" id="KW-0269">Exonuclease</keyword>
<dbReference type="FunFam" id="3.90.1640.30:FF:000001">
    <property type="entry name" value="Single-stranded-DNA-specific exonuclease RecJ"/>
    <property type="match status" value="1"/>
</dbReference>
<comment type="caution">
    <text evidence="10">The sequence shown here is derived from an EMBL/GenBank/DDBJ whole genome shotgun (WGS) entry which is preliminary data.</text>
</comment>
<accession>A0A4R6V4H4</accession>
<evidence type="ECO:0000256" key="4">
    <source>
        <dbReference type="ARBA" id="ARBA00022801"/>
    </source>
</evidence>
<evidence type="ECO:0000256" key="2">
    <source>
        <dbReference type="ARBA" id="ARBA00019841"/>
    </source>
</evidence>
<evidence type="ECO:0000256" key="5">
    <source>
        <dbReference type="ARBA" id="ARBA00022839"/>
    </source>
</evidence>
<evidence type="ECO:0000256" key="3">
    <source>
        <dbReference type="ARBA" id="ARBA00022722"/>
    </source>
</evidence>
<keyword evidence="6" id="KW-0175">Coiled coil</keyword>
<feature type="domain" description="DDH" evidence="7">
    <location>
        <begin position="71"/>
        <end position="227"/>
    </location>
</feature>
<evidence type="ECO:0000259" key="7">
    <source>
        <dbReference type="Pfam" id="PF01368"/>
    </source>
</evidence>
<dbReference type="OrthoDB" id="9809852at2"/>
<dbReference type="InterPro" id="IPR003156">
    <property type="entry name" value="DHHA1_dom"/>
</dbReference>
<reference evidence="10 11" key="1">
    <citation type="submission" date="2019-03" db="EMBL/GenBank/DDBJ databases">
        <title>Genomic Encyclopedia of Type Strains, Phase IV (KMG-IV): sequencing the most valuable type-strain genomes for metagenomic binning, comparative biology and taxonomic classification.</title>
        <authorList>
            <person name="Goeker M."/>
        </authorList>
    </citation>
    <scope>NUCLEOTIDE SEQUENCE [LARGE SCALE GENOMIC DNA]</scope>
    <source>
        <strain evidence="10 11">DSM 103792</strain>
    </source>
</reference>
<dbReference type="PANTHER" id="PTHR30255:SF2">
    <property type="entry name" value="SINGLE-STRANDED-DNA-SPECIFIC EXONUCLEASE RECJ"/>
    <property type="match status" value="1"/>
</dbReference>
<dbReference type="InterPro" id="IPR041122">
    <property type="entry name" value="RecJ_OB"/>
</dbReference>
<dbReference type="RefSeq" id="WP_133586904.1">
    <property type="nucleotide sequence ID" value="NZ_CP037953.1"/>
</dbReference>
<gene>
    <name evidence="10" type="ORF">EV696_10113</name>
</gene>
<dbReference type="Pfam" id="PF01368">
    <property type="entry name" value="DHH"/>
    <property type="match status" value="1"/>
</dbReference>
<comment type="similarity">
    <text evidence="1">Belongs to the RecJ family.</text>
</comment>
<keyword evidence="4" id="KW-0378">Hydrolase</keyword>
<evidence type="ECO:0000259" key="8">
    <source>
        <dbReference type="Pfam" id="PF02272"/>
    </source>
</evidence>
<feature type="coiled-coil region" evidence="6">
    <location>
        <begin position="302"/>
        <end position="329"/>
    </location>
</feature>
<dbReference type="InterPro" id="IPR004610">
    <property type="entry name" value="RecJ"/>
</dbReference>
<name>A0A4R6V4H4_9GAMM</name>